<dbReference type="SMART" id="SM01398">
    <property type="entry name" value="Cornichon"/>
    <property type="match status" value="1"/>
</dbReference>
<dbReference type="Proteomes" id="UP001152795">
    <property type="component" value="Unassembled WGS sequence"/>
</dbReference>
<evidence type="ECO:0000256" key="1">
    <source>
        <dbReference type="ARBA" id="ARBA00004141"/>
    </source>
</evidence>
<comment type="caution">
    <text evidence="6">The sequence shown here is derived from an EMBL/GenBank/DDBJ whole genome shotgun (WGS) entry which is preliminary data.</text>
</comment>
<dbReference type="InterPro" id="IPR003377">
    <property type="entry name" value="Cornichon"/>
</dbReference>
<evidence type="ECO:0000313" key="6">
    <source>
        <dbReference type="EMBL" id="CAB4004976.1"/>
    </source>
</evidence>
<dbReference type="Pfam" id="PF03311">
    <property type="entry name" value="Cornichon"/>
    <property type="match status" value="1"/>
</dbReference>
<protein>
    <submittedName>
        <fullName evidence="6">Cornichon homolog 4-like</fullName>
    </submittedName>
</protein>
<dbReference type="PANTHER" id="PTHR12290">
    <property type="entry name" value="CORNICHON-RELATED"/>
    <property type="match status" value="1"/>
</dbReference>
<keyword evidence="7" id="KW-1185">Reference proteome</keyword>
<comment type="subcellular location">
    <subcellularLocation>
        <location evidence="1">Membrane</location>
        <topology evidence="1">Multi-pass membrane protein</topology>
    </subcellularLocation>
</comment>
<proteinExistence type="inferred from homology"/>
<name>A0A7D9EC85_PARCT</name>
<evidence type="ECO:0000256" key="4">
    <source>
        <dbReference type="ARBA" id="ARBA00022989"/>
    </source>
</evidence>
<keyword evidence="4" id="KW-1133">Transmembrane helix</keyword>
<keyword evidence="3" id="KW-0812">Transmembrane</keyword>
<reference evidence="6" key="1">
    <citation type="submission" date="2020-04" db="EMBL/GenBank/DDBJ databases">
        <authorList>
            <person name="Alioto T."/>
            <person name="Alioto T."/>
            <person name="Gomez Garrido J."/>
        </authorList>
    </citation>
    <scope>NUCLEOTIDE SEQUENCE</scope>
    <source>
        <strain evidence="6">A484AB</strain>
    </source>
</reference>
<accession>A0A7D9EC85</accession>
<organism evidence="6 7">
    <name type="scientific">Paramuricea clavata</name>
    <name type="common">Red gorgonian</name>
    <name type="synonym">Violescent sea-whip</name>
    <dbReference type="NCBI Taxonomy" id="317549"/>
    <lineage>
        <taxon>Eukaryota</taxon>
        <taxon>Metazoa</taxon>
        <taxon>Cnidaria</taxon>
        <taxon>Anthozoa</taxon>
        <taxon>Octocorallia</taxon>
        <taxon>Malacalcyonacea</taxon>
        <taxon>Plexauridae</taxon>
        <taxon>Paramuricea</taxon>
    </lineage>
</organism>
<evidence type="ECO:0000256" key="5">
    <source>
        <dbReference type="ARBA" id="ARBA00023136"/>
    </source>
</evidence>
<dbReference type="GO" id="GO:0016192">
    <property type="term" value="P:vesicle-mediated transport"/>
    <property type="evidence" value="ECO:0007669"/>
    <property type="project" value="InterPro"/>
</dbReference>
<sequence length="146" mass="17022">MLLSDTYLFISSLVDAAGLLFLTVFFIINLSDLECDYINATVCCERLNKFVIPEIIAQLYFPVMFFIHFHWIYFIITLPLSIWLIYRFLNKPSGNVGIYDPAEIHNRSELKGFLKEAMIKLGFHLISFFLYLYSMISVLIAKKDKS</sequence>
<evidence type="ECO:0000313" key="7">
    <source>
        <dbReference type="Proteomes" id="UP001152795"/>
    </source>
</evidence>
<dbReference type="GO" id="GO:0016020">
    <property type="term" value="C:membrane"/>
    <property type="evidence" value="ECO:0007669"/>
    <property type="project" value="UniProtKB-SubCell"/>
</dbReference>
<dbReference type="OrthoDB" id="8775810at2759"/>
<dbReference type="EMBL" id="CACRXK020005063">
    <property type="protein sequence ID" value="CAB4004976.1"/>
    <property type="molecule type" value="Genomic_DNA"/>
</dbReference>
<dbReference type="AlphaFoldDB" id="A0A7D9EC85"/>
<keyword evidence="5" id="KW-0472">Membrane</keyword>
<evidence type="ECO:0000256" key="2">
    <source>
        <dbReference type="ARBA" id="ARBA00010095"/>
    </source>
</evidence>
<evidence type="ECO:0000256" key="3">
    <source>
        <dbReference type="ARBA" id="ARBA00022692"/>
    </source>
</evidence>
<comment type="similarity">
    <text evidence="2">Belongs to the cornichon family.</text>
</comment>
<gene>
    <name evidence="6" type="ORF">PACLA_8A050391</name>
</gene>